<organism evidence="2 3">
    <name type="scientific">Lactarius akahatsu</name>
    <dbReference type="NCBI Taxonomy" id="416441"/>
    <lineage>
        <taxon>Eukaryota</taxon>
        <taxon>Fungi</taxon>
        <taxon>Dikarya</taxon>
        <taxon>Basidiomycota</taxon>
        <taxon>Agaricomycotina</taxon>
        <taxon>Agaricomycetes</taxon>
        <taxon>Russulales</taxon>
        <taxon>Russulaceae</taxon>
        <taxon>Lactarius</taxon>
    </lineage>
</organism>
<proteinExistence type="predicted"/>
<dbReference type="InterPro" id="IPR031350">
    <property type="entry name" value="Goodbye_dom"/>
</dbReference>
<sequence>MKWIDPLVHVLYTFSGALGDGVSLAFPPAKVIFTGIGVLLAAAKDARASHGAIVNLFERIESFFKRLGVYTQILLTTEMAEVLVKIVIELLSILSIATKEVKRRRAKLFARRLLGRTDIEDALRRLDSLIQEEVQMAIAQTLKVTTEVKDGADKTHVAMQEMSNDMEEVKWTQIEQDIRSWFSPPDPSTNYNFACDAHHEGTAAWFLESTMFKDWMSIGSLLWIHGKRKLLLSFTKNLTVPDLHSGVREERPLLCDYKTRYFAARYWTGLLSVFLL</sequence>
<comment type="caution">
    <text evidence="2">The sequence shown here is derived from an EMBL/GenBank/DDBJ whole genome shotgun (WGS) entry which is preliminary data.</text>
</comment>
<keyword evidence="3" id="KW-1185">Reference proteome</keyword>
<gene>
    <name evidence="2" type="ORF">EDB92DRAFT_1854195</name>
</gene>
<dbReference type="EMBL" id="JAKELL010000018">
    <property type="protein sequence ID" value="KAH8993442.1"/>
    <property type="molecule type" value="Genomic_DNA"/>
</dbReference>
<feature type="domain" description="Fungal STAND N-terminal Goodbye" evidence="1">
    <location>
        <begin position="8"/>
        <end position="70"/>
    </location>
</feature>
<dbReference type="AlphaFoldDB" id="A0AAD4LIK8"/>
<evidence type="ECO:0000313" key="2">
    <source>
        <dbReference type="EMBL" id="KAH8993442.1"/>
    </source>
</evidence>
<evidence type="ECO:0000313" key="3">
    <source>
        <dbReference type="Proteomes" id="UP001201163"/>
    </source>
</evidence>
<dbReference type="Proteomes" id="UP001201163">
    <property type="component" value="Unassembled WGS sequence"/>
</dbReference>
<evidence type="ECO:0000259" key="1">
    <source>
        <dbReference type="Pfam" id="PF17109"/>
    </source>
</evidence>
<name>A0AAD4LIK8_9AGAM</name>
<accession>A0AAD4LIK8</accession>
<reference evidence="2" key="1">
    <citation type="submission" date="2022-01" db="EMBL/GenBank/DDBJ databases">
        <title>Comparative genomics reveals a dynamic genome evolution in the ectomycorrhizal milk-cap (Lactarius) mushrooms.</title>
        <authorList>
            <consortium name="DOE Joint Genome Institute"/>
            <person name="Lebreton A."/>
            <person name="Tang N."/>
            <person name="Kuo A."/>
            <person name="LaButti K."/>
            <person name="Drula E."/>
            <person name="Barry K."/>
            <person name="Clum A."/>
            <person name="Lipzen A."/>
            <person name="Mousain D."/>
            <person name="Ng V."/>
            <person name="Wang R."/>
            <person name="Wang X."/>
            <person name="Dai Y."/>
            <person name="Henrissat B."/>
            <person name="Grigoriev I.V."/>
            <person name="Guerin-Laguette A."/>
            <person name="Yu F."/>
            <person name="Martin F.M."/>
        </authorList>
    </citation>
    <scope>NUCLEOTIDE SEQUENCE</scope>
    <source>
        <strain evidence="2">QP</strain>
    </source>
</reference>
<protein>
    <recommendedName>
        <fullName evidence="1">Fungal STAND N-terminal Goodbye domain-containing protein</fullName>
    </recommendedName>
</protein>
<dbReference type="Pfam" id="PF17109">
    <property type="entry name" value="Goodbye"/>
    <property type="match status" value="1"/>
</dbReference>